<dbReference type="EMBL" id="JBFXLT010000004">
    <property type="protein sequence ID" value="KAL2821669.1"/>
    <property type="molecule type" value="Genomic_DNA"/>
</dbReference>
<dbReference type="InterPro" id="IPR019826">
    <property type="entry name" value="Carboxylesterase_B_AS"/>
</dbReference>
<evidence type="ECO:0000313" key="6">
    <source>
        <dbReference type="EMBL" id="KAL2821669.1"/>
    </source>
</evidence>
<accession>A0ABR4I2W1</accession>
<protein>
    <recommendedName>
        <fullName evidence="4">Carboxylic ester hydrolase</fullName>
        <ecNumber evidence="4">3.1.1.-</ecNumber>
    </recommendedName>
</protein>
<dbReference type="EC" id="3.1.1.-" evidence="4"/>
<dbReference type="InterPro" id="IPR050309">
    <property type="entry name" value="Type-B_Carboxylest/Lipase"/>
</dbReference>
<evidence type="ECO:0000256" key="4">
    <source>
        <dbReference type="RuleBase" id="RU361235"/>
    </source>
</evidence>
<proteinExistence type="inferred from homology"/>
<evidence type="ECO:0000313" key="7">
    <source>
        <dbReference type="Proteomes" id="UP001610334"/>
    </source>
</evidence>
<dbReference type="Gene3D" id="3.40.50.1820">
    <property type="entry name" value="alpha/beta hydrolase"/>
    <property type="match status" value="1"/>
</dbReference>
<feature type="signal peptide" evidence="4">
    <location>
        <begin position="1"/>
        <end position="19"/>
    </location>
</feature>
<dbReference type="InterPro" id="IPR029058">
    <property type="entry name" value="AB_hydrolase_fold"/>
</dbReference>
<reference evidence="6 7" key="1">
    <citation type="submission" date="2024-07" db="EMBL/GenBank/DDBJ databases">
        <title>Section-level genome sequencing and comparative genomics of Aspergillus sections Usti and Cavernicolus.</title>
        <authorList>
            <consortium name="Lawrence Berkeley National Laboratory"/>
            <person name="Nybo J.L."/>
            <person name="Vesth T.C."/>
            <person name="Theobald S."/>
            <person name="Frisvad J.C."/>
            <person name="Larsen T.O."/>
            <person name="Kjaerboelling I."/>
            <person name="Rothschild-Mancinelli K."/>
            <person name="Lyhne E.K."/>
            <person name="Kogle M.E."/>
            <person name="Barry K."/>
            <person name="Clum A."/>
            <person name="Na H."/>
            <person name="Ledsgaard L."/>
            <person name="Lin J."/>
            <person name="Lipzen A."/>
            <person name="Kuo A."/>
            <person name="Riley R."/>
            <person name="Mondo S."/>
            <person name="Labutti K."/>
            <person name="Haridas S."/>
            <person name="Pangalinan J."/>
            <person name="Salamov A.A."/>
            <person name="Simmons B.A."/>
            <person name="Magnuson J.K."/>
            <person name="Chen J."/>
            <person name="Drula E."/>
            <person name="Henrissat B."/>
            <person name="Wiebenga A."/>
            <person name="Lubbers R.J."/>
            <person name="Gomes A.C."/>
            <person name="Makela M.R."/>
            <person name="Stajich J."/>
            <person name="Grigoriev I.V."/>
            <person name="Mortensen U.H."/>
            <person name="De Vries R.P."/>
            <person name="Baker S.E."/>
            <person name="Andersen M.R."/>
        </authorList>
    </citation>
    <scope>NUCLEOTIDE SEQUENCE [LARGE SCALE GENOMIC DNA]</scope>
    <source>
        <strain evidence="6 7">CBS 588.65</strain>
    </source>
</reference>
<evidence type="ECO:0000256" key="3">
    <source>
        <dbReference type="ARBA" id="ARBA00022801"/>
    </source>
</evidence>
<dbReference type="InterPro" id="IPR002018">
    <property type="entry name" value="CarbesteraseB"/>
</dbReference>
<dbReference type="PROSITE" id="PS01173">
    <property type="entry name" value="LIPASE_GDXG_HIS"/>
    <property type="match status" value="1"/>
</dbReference>
<dbReference type="PANTHER" id="PTHR11559">
    <property type="entry name" value="CARBOXYLESTERASE"/>
    <property type="match status" value="1"/>
</dbReference>
<feature type="domain" description="Carboxylesterase type B" evidence="5">
    <location>
        <begin position="25"/>
        <end position="507"/>
    </location>
</feature>
<comment type="similarity">
    <text evidence="1 4">Belongs to the type-B carboxylesterase/lipase family.</text>
</comment>
<comment type="caution">
    <text evidence="6">The sequence shown here is derived from an EMBL/GenBank/DDBJ whole genome shotgun (WGS) entry which is preliminary data.</text>
</comment>
<comment type="similarity">
    <text evidence="2">Belongs to the 'GDXG' lipolytic enzyme family.</text>
</comment>
<dbReference type="Pfam" id="PF00135">
    <property type="entry name" value="COesterase"/>
    <property type="match status" value="1"/>
</dbReference>
<keyword evidence="7" id="KW-1185">Reference proteome</keyword>
<keyword evidence="3 4" id="KW-0378">Hydrolase</keyword>
<evidence type="ECO:0000256" key="1">
    <source>
        <dbReference type="ARBA" id="ARBA00005964"/>
    </source>
</evidence>
<dbReference type="InterPro" id="IPR002168">
    <property type="entry name" value="Lipase_GDXG_HIS_AS"/>
</dbReference>
<gene>
    <name evidence="6" type="ORF">BJX63DRAFT_443003</name>
</gene>
<evidence type="ECO:0000259" key="5">
    <source>
        <dbReference type="Pfam" id="PF00135"/>
    </source>
</evidence>
<dbReference type="Proteomes" id="UP001610334">
    <property type="component" value="Unassembled WGS sequence"/>
</dbReference>
<dbReference type="GO" id="GO:0016787">
    <property type="term" value="F:hydrolase activity"/>
    <property type="evidence" value="ECO:0007669"/>
    <property type="project" value="UniProtKB-KW"/>
</dbReference>
<evidence type="ECO:0000256" key="2">
    <source>
        <dbReference type="ARBA" id="ARBA00010515"/>
    </source>
</evidence>
<sequence>MGCIIHIAVIACVAVRTYAAGNAYPTVNLGYASYRGIHNETSNTNEWYGIRYAQPPTGELRFRAPQDIEVKNNYSTSQPMDATTVPPACVQGNPAWLPMSLAASGQATGQEDCLVLNVLAPAGADPSSELPVMVQIHGGGYTLGNTQAAPGNALVYQSNGGLIYVAIQYRLGAYGFLGGPEVLENGDANVGLLDQRAALLWVQRHIRTFGGDPSKVTIIGGSAGGGSVSDQMILYGGVPNPPFRGVIAEYPWWQPYHNDSILSTQYNLLLDATNCSSIACLRQLPADDLANATQSTYITGYSLGRYGFGDFYYGPYVDGNVVRQLPSQEFKQGHFSQVALLVNHELYEGYFESNMSQTTQEDEIADMQKLFPYAKRSFINKILELYPASNYNSTFFQREDWFGDFIVKCPTYYMATAVSDWGNSVYKLSFAAGAQTHGAIIPFTETTALNGTANNVTLASIMRNWYISFATDLDPNAASYTNVEKPYWPTYMNAQNGNFSVISVTDTTISVVEDQDASAKCDYLHSQSYVVRN</sequence>
<feature type="chain" id="PRO_5044997154" description="Carboxylic ester hydrolase" evidence="4">
    <location>
        <begin position="20"/>
        <end position="533"/>
    </location>
</feature>
<organism evidence="6 7">
    <name type="scientific">Aspergillus granulosus</name>
    <dbReference type="NCBI Taxonomy" id="176169"/>
    <lineage>
        <taxon>Eukaryota</taxon>
        <taxon>Fungi</taxon>
        <taxon>Dikarya</taxon>
        <taxon>Ascomycota</taxon>
        <taxon>Pezizomycotina</taxon>
        <taxon>Eurotiomycetes</taxon>
        <taxon>Eurotiomycetidae</taxon>
        <taxon>Eurotiales</taxon>
        <taxon>Aspergillaceae</taxon>
        <taxon>Aspergillus</taxon>
        <taxon>Aspergillus subgen. Nidulantes</taxon>
    </lineage>
</organism>
<keyword evidence="4" id="KW-0732">Signal</keyword>
<dbReference type="PROSITE" id="PS00122">
    <property type="entry name" value="CARBOXYLESTERASE_B_1"/>
    <property type="match status" value="1"/>
</dbReference>
<name>A0ABR4I2W1_9EURO</name>
<dbReference type="SUPFAM" id="SSF53474">
    <property type="entry name" value="alpha/beta-Hydrolases"/>
    <property type="match status" value="1"/>
</dbReference>